<dbReference type="PANTHER" id="PTHR30532:SF26">
    <property type="entry name" value="IRON(3+)-HYDROXAMATE-BINDING PROTEIN FHUD"/>
    <property type="match status" value="1"/>
</dbReference>
<feature type="signal peptide" evidence="8">
    <location>
        <begin position="1"/>
        <end position="20"/>
    </location>
</feature>
<comment type="similarity">
    <text evidence="2">Belongs to the bacterial solute-binding protein 8 family.</text>
</comment>
<dbReference type="EMBL" id="JAQKAB010000001">
    <property type="protein sequence ID" value="MDA7025159.1"/>
    <property type="molecule type" value="Genomic_DNA"/>
</dbReference>
<dbReference type="PROSITE" id="PS50983">
    <property type="entry name" value="FE_B12_PBP"/>
    <property type="match status" value="1"/>
</dbReference>
<feature type="chain" id="PRO_5047372911" evidence="8">
    <location>
        <begin position="21"/>
        <end position="318"/>
    </location>
</feature>
<keyword evidence="5" id="KW-0564">Palmitate</keyword>
<dbReference type="PROSITE" id="PS51257">
    <property type="entry name" value="PROKAR_LIPOPROTEIN"/>
    <property type="match status" value="1"/>
</dbReference>
<keyword evidence="11" id="KW-1185">Reference proteome</keyword>
<dbReference type="InterPro" id="IPR051313">
    <property type="entry name" value="Bact_iron-sidero_bind"/>
</dbReference>
<evidence type="ECO:0000256" key="5">
    <source>
        <dbReference type="ARBA" id="ARBA00023139"/>
    </source>
</evidence>
<evidence type="ECO:0000256" key="2">
    <source>
        <dbReference type="ARBA" id="ARBA00008814"/>
    </source>
</evidence>
<evidence type="ECO:0000256" key="4">
    <source>
        <dbReference type="ARBA" id="ARBA00022729"/>
    </source>
</evidence>
<evidence type="ECO:0000313" key="11">
    <source>
        <dbReference type="Proteomes" id="UP001211894"/>
    </source>
</evidence>
<dbReference type="InterPro" id="IPR002491">
    <property type="entry name" value="ABC_transptr_periplasmic_BD"/>
</dbReference>
<feature type="compositionally biased region" description="Basic and acidic residues" evidence="7">
    <location>
        <begin position="29"/>
        <end position="45"/>
    </location>
</feature>
<dbReference type="SUPFAM" id="SSF53807">
    <property type="entry name" value="Helical backbone' metal receptor"/>
    <property type="match status" value="1"/>
</dbReference>
<comment type="caution">
    <text evidence="10">The sequence shown here is derived from an EMBL/GenBank/DDBJ whole genome shotgun (WGS) entry which is preliminary data.</text>
</comment>
<dbReference type="CDD" id="cd01138">
    <property type="entry name" value="FeuA"/>
    <property type="match status" value="1"/>
</dbReference>
<keyword evidence="4 8" id="KW-0732">Signal</keyword>
<evidence type="ECO:0000256" key="6">
    <source>
        <dbReference type="ARBA" id="ARBA00023288"/>
    </source>
</evidence>
<evidence type="ECO:0000256" key="1">
    <source>
        <dbReference type="ARBA" id="ARBA00004193"/>
    </source>
</evidence>
<gene>
    <name evidence="10" type="ORF">PJ311_00880</name>
</gene>
<dbReference type="PANTHER" id="PTHR30532">
    <property type="entry name" value="IRON III DICITRATE-BINDING PERIPLASMIC PROTEIN"/>
    <property type="match status" value="1"/>
</dbReference>
<protein>
    <submittedName>
        <fullName evidence="10">Iron-hydroxamate ABC transporter substrate-binding protein</fullName>
    </submittedName>
</protein>
<proteinExistence type="inferred from homology"/>
<dbReference type="Proteomes" id="UP001211894">
    <property type="component" value="Unassembled WGS sequence"/>
</dbReference>
<evidence type="ECO:0000313" key="10">
    <source>
        <dbReference type="EMBL" id="MDA7025159.1"/>
    </source>
</evidence>
<evidence type="ECO:0000259" key="9">
    <source>
        <dbReference type="PROSITE" id="PS50983"/>
    </source>
</evidence>
<feature type="region of interest" description="Disordered" evidence="7">
    <location>
        <begin position="26"/>
        <end position="45"/>
    </location>
</feature>
<evidence type="ECO:0000256" key="8">
    <source>
        <dbReference type="SAM" id="SignalP"/>
    </source>
</evidence>
<dbReference type="Gene3D" id="3.40.50.1980">
    <property type="entry name" value="Nitrogenase molybdenum iron protein domain"/>
    <property type="match status" value="2"/>
</dbReference>
<sequence>MKTNKLALGFIMIMLLFVTACNNTTQTTENHKASETRTYKSTRGDVDIPTHPKRIVTDFYTGELLTVGANVVGSGSWSFKNPFLKDQLKSVTDLGDPINVEKVMKLKPDLIVIMKEDNYDKLSKIAPTVVIPYNTTKNIQETGKMFGDITGKKDKAKQFLADFDQKSKSARQKIAKVIDKDATFGIYENTDKGKFWVFNDNGGRGGQAIYNALGLKAPDQINKDIIKTGEMKELSLEVIPEYAADYMFITDYNPNGDSKTLAKLKQSSIWNNLEAVKQNRVFINDFNTFYPYDPISVSKQVDLITEMLVKRAKENKTK</sequence>
<evidence type="ECO:0000256" key="3">
    <source>
        <dbReference type="ARBA" id="ARBA00022448"/>
    </source>
</evidence>
<organism evidence="10 11">
    <name type="scientific">Bacillus changyiensis</name>
    <dbReference type="NCBI Taxonomy" id="3004103"/>
    <lineage>
        <taxon>Bacteria</taxon>
        <taxon>Bacillati</taxon>
        <taxon>Bacillota</taxon>
        <taxon>Bacilli</taxon>
        <taxon>Bacillales</taxon>
        <taxon>Bacillaceae</taxon>
        <taxon>Bacillus</taxon>
    </lineage>
</organism>
<accession>A0ABT4WYP6</accession>
<reference evidence="10 11" key="1">
    <citation type="submission" date="2023-01" db="EMBL/GenBank/DDBJ databases">
        <title>Bacillus changyiensis sp. nov., isolated from a coastal deposit.</title>
        <authorList>
            <person name="Xiao G."/>
            <person name="Lai Q."/>
            <person name="Hu Z."/>
            <person name="Shao Z."/>
        </authorList>
    </citation>
    <scope>NUCLEOTIDE SEQUENCE [LARGE SCALE GENOMIC DNA]</scope>
    <source>
        <strain evidence="10 11">CLL-7-23</strain>
    </source>
</reference>
<name>A0ABT4WYP6_9BACI</name>
<dbReference type="RefSeq" id="WP_271339026.1">
    <property type="nucleotide sequence ID" value="NZ_JAQKAB010000001.1"/>
</dbReference>
<dbReference type="Pfam" id="PF01497">
    <property type="entry name" value="Peripla_BP_2"/>
    <property type="match status" value="1"/>
</dbReference>
<keyword evidence="3" id="KW-0813">Transport</keyword>
<comment type="subcellular location">
    <subcellularLocation>
        <location evidence="1">Cell membrane</location>
        <topology evidence="1">Lipid-anchor</topology>
    </subcellularLocation>
</comment>
<keyword evidence="6" id="KW-0449">Lipoprotein</keyword>
<evidence type="ECO:0000256" key="7">
    <source>
        <dbReference type="SAM" id="MobiDB-lite"/>
    </source>
</evidence>
<feature type="domain" description="Fe/B12 periplasmic-binding" evidence="9">
    <location>
        <begin position="54"/>
        <end position="312"/>
    </location>
</feature>